<evidence type="ECO:0000256" key="2">
    <source>
        <dbReference type="SAM" id="Phobius"/>
    </source>
</evidence>
<evidence type="ECO:0000256" key="1">
    <source>
        <dbReference type="SAM" id="MobiDB-lite"/>
    </source>
</evidence>
<sequence length="197" mass="20076">MGLASQRDVGLASMNMSPNAKQLALSAFSASMAVRGVVAAVEPQITPPPLMAKRDLENIGISTATVPEESSDYFIGVVDIFGAETSYSCQNECLTASVYYGEPPRVASSRSINTDPTGTPTYFVECFRTPDLLFRESEDSGDDSSSSSDSSSEEGASGDGEGGGEGSASGRIVGAPGGAMVVAAGAVAFGLGILLIV</sequence>
<keyword evidence="2" id="KW-0472">Membrane</keyword>
<organism evidence="3 4">
    <name type="scientific">Monosporascus ibericus</name>
    <dbReference type="NCBI Taxonomy" id="155417"/>
    <lineage>
        <taxon>Eukaryota</taxon>
        <taxon>Fungi</taxon>
        <taxon>Dikarya</taxon>
        <taxon>Ascomycota</taxon>
        <taxon>Pezizomycotina</taxon>
        <taxon>Sordariomycetes</taxon>
        <taxon>Xylariomycetidae</taxon>
        <taxon>Xylariales</taxon>
        <taxon>Xylariales incertae sedis</taxon>
        <taxon>Monosporascus</taxon>
    </lineage>
</organism>
<accession>A0A4Q4SXV7</accession>
<keyword evidence="2" id="KW-0812">Transmembrane</keyword>
<evidence type="ECO:0000313" key="3">
    <source>
        <dbReference type="EMBL" id="RYO91372.1"/>
    </source>
</evidence>
<reference evidence="3 4" key="1">
    <citation type="submission" date="2018-06" db="EMBL/GenBank/DDBJ databases">
        <title>Complete Genomes of Monosporascus.</title>
        <authorList>
            <person name="Robinson A.J."/>
            <person name="Natvig D.O."/>
        </authorList>
    </citation>
    <scope>NUCLEOTIDE SEQUENCE [LARGE SCALE GENOMIC DNA]</scope>
    <source>
        <strain evidence="3 4">CBS 110550</strain>
    </source>
</reference>
<dbReference type="EMBL" id="QJNU01000636">
    <property type="protein sequence ID" value="RYO91372.1"/>
    <property type="molecule type" value="Genomic_DNA"/>
</dbReference>
<protein>
    <submittedName>
        <fullName evidence="3">Uncharacterized protein</fullName>
    </submittedName>
</protein>
<feature type="region of interest" description="Disordered" evidence="1">
    <location>
        <begin position="135"/>
        <end position="171"/>
    </location>
</feature>
<feature type="compositionally biased region" description="Low complexity" evidence="1">
    <location>
        <begin position="143"/>
        <end position="155"/>
    </location>
</feature>
<feature type="transmembrane region" description="Helical" evidence="2">
    <location>
        <begin position="177"/>
        <end position="196"/>
    </location>
</feature>
<dbReference type="Proteomes" id="UP000293360">
    <property type="component" value="Unassembled WGS sequence"/>
</dbReference>
<evidence type="ECO:0000313" key="4">
    <source>
        <dbReference type="Proteomes" id="UP000293360"/>
    </source>
</evidence>
<comment type="caution">
    <text evidence="3">The sequence shown here is derived from an EMBL/GenBank/DDBJ whole genome shotgun (WGS) entry which is preliminary data.</text>
</comment>
<keyword evidence="4" id="KW-1185">Reference proteome</keyword>
<proteinExistence type="predicted"/>
<dbReference type="AlphaFoldDB" id="A0A4Q4SXV7"/>
<gene>
    <name evidence="3" type="ORF">DL764_008294</name>
</gene>
<feature type="compositionally biased region" description="Gly residues" evidence="1">
    <location>
        <begin position="157"/>
        <end position="167"/>
    </location>
</feature>
<keyword evidence="2" id="KW-1133">Transmembrane helix</keyword>
<name>A0A4Q4SXV7_9PEZI</name>